<protein>
    <submittedName>
        <fullName evidence="2">Uncharacterized protein</fullName>
    </submittedName>
</protein>
<keyword evidence="1" id="KW-1133">Transmembrane helix</keyword>
<dbReference type="EMBL" id="VFSV01000077">
    <property type="protein sequence ID" value="TRD14383.1"/>
    <property type="molecule type" value="Genomic_DNA"/>
</dbReference>
<dbReference type="AlphaFoldDB" id="A0A547PJS6"/>
<keyword evidence="1" id="KW-0472">Membrane</keyword>
<feature type="transmembrane region" description="Helical" evidence="1">
    <location>
        <begin position="120"/>
        <end position="140"/>
    </location>
</feature>
<evidence type="ECO:0000313" key="3">
    <source>
        <dbReference type="Proteomes" id="UP000318590"/>
    </source>
</evidence>
<gene>
    <name evidence="2" type="ORF">FEV53_19070</name>
</gene>
<dbReference type="RefSeq" id="WP_142836270.1">
    <property type="nucleotide sequence ID" value="NZ_VFSV01000077.1"/>
</dbReference>
<reference evidence="2 3" key="1">
    <citation type="submission" date="2019-06" db="EMBL/GenBank/DDBJ databases">
        <title>Paenimaribius caenipelagi gen. nov., sp. nov., isolated from a tidal flat.</title>
        <authorList>
            <person name="Yoon J.-H."/>
        </authorList>
    </citation>
    <scope>NUCLEOTIDE SEQUENCE [LARGE SCALE GENOMIC DNA]</scope>
    <source>
        <strain evidence="2 3">JBTF-M29</strain>
    </source>
</reference>
<comment type="caution">
    <text evidence="2">The sequence shown here is derived from an EMBL/GenBank/DDBJ whole genome shotgun (WGS) entry which is preliminary data.</text>
</comment>
<keyword evidence="3" id="KW-1185">Reference proteome</keyword>
<dbReference type="Proteomes" id="UP000318590">
    <property type="component" value="Unassembled WGS sequence"/>
</dbReference>
<keyword evidence="1" id="KW-0812">Transmembrane</keyword>
<proteinExistence type="predicted"/>
<dbReference type="OrthoDB" id="9964730at2"/>
<evidence type="ECO:0000256" key="1">
    <source>
        <dbReference type="SAM" id="Phobius"/>
    </source>
</evidence>
<feature type="transmembrane region" description="Helical" evidence="1">
    <location>
        <begin position="146"/>
        <end position="167"/>
    </location>
</feature>
<name>A0A547PJS6_9RHOB</name>
<feature type="transmembrane region" description="Helical" evidence="1">
    <location>
        <begin position="198"/>
        <end position="219"/>
    </location>
</feature>
<organism evidence="2 3">
    <name type="scientific">Palleronia caenipelagi</name>
    <dbReference type="NCBI Taxonomy" id="2489174"/>
    <lineage>
        <taxon>Bacteria</taxon>
        <taxon>Pseudomonadati</taxon>
        <taxon>Pseudomonadota</taxon>
        <taxon>Alphaproteobacteria</taxon>
        <taxon>Rhodobacterales</taxon>
        <taxon>Roseobacteraceae</taxon>
        <taxon>Palleronia</taxon>
    </lineage>
</organism>
<feature type="transmembrane region" description="Helical" evidence="1">
    <location>
        <begin position="174"/>
        <end position="192"/>
    </location>
</feature>
<accession>A0A547PJS6</accession>
<sequence>MLVISASQHQYVKAKLWSPNSGPVPPLISISAAAMLPAFPAVQLCAQHFHLSSVGQTNEAAIDQKAELANRREMETIATIAMNAGLAVQNYAEWRGGGPSLPSRIADQFGPGFSRKSVRFSALILASAFVAILSAGGLIFNAGWLIAIVSTALIANAVSQLAVSAFYRKIQPGTASGILVMAPSAAWALSSTNNQLGWLVYFLGPALSVPTLVLLWLAARRVAR</sequence>
<evidence type="ECO:0000313" key="2">
    <source>
        <dbReference type="EMBL" id="TRD14383.1"/>
    </source>
</evidence>